<gene>
    <name evidence="1" type="ORF">LTRI10_LOCUS1504</name>
</gene>
<dbReference type="Proteomes" id="UP001497516">
    <property type="component" value="Chromosome 1"/>
</dbReference>
<evidence type="ECO:0000313" key="2">
    <source>
        <dbReference type="Proteomes" id="UP001497516"/>
    </source>
</evidence>
<protein>
    <recommendedName>
        <fullName evidence="3">RNase H type-1 domain-containing protein</fullName>
    </recommendedName>
</protein>
<name>A0AAV2CBD2_9ROSI</name>
<evidence type="ECO:0000313" key="1">
    <source>
        <dbReference type="EMBL" id="CAL1353614.1"/>
    </source>
</evidence>
<sequence>MRQYNQQYEEWVGLPVDRNFRSSALPPPQPVPLEADRLVCMWDGATGRGSHSAGGIVIMTPARGVLMAGEVQFPGIDDPMVVEVLVLREAIMWCLNQVVMAMGRGGAGTSIPMPRPTLLRGG</sequence>
<dbReference type="EMBL" id="OZ034813">
    <property type="protein sequence ID" value="CAL1353614.1"/>
    <property type="molecule type" value="Genomic_DNA"/>
</dbReference>
<keyword evidence="2" id="KW-1185">Reference proteome</keyword>
<reference evidence="1 2" key="1">
    <citation type="submission" date="2024-04" db="EMBL/GenBank/DDBJ databases">
        <authorList>
            <person name="Fracassetti M."/>
        </authorList>
    </citation>
    <scope>NUCLEOTIDE SEQUENCE [LARGE SCALE GENOMIC DNA]</scope>
</reference>
<proteinExistence type="predicted"/>
<organism evidence="1 2">
    <name type="scientific">Linum trigynum</name>
    <dbReference type="NCBI Taxonomy" id="586398"/>
    <lineage>
        <taxon>Eukaryota</taxon>
        <taxon>Viridiplantae</taxon>
        <taxon>Streptophyta</taxon>
        <taxon>Embryophyta</taxon>
        <taxon>Tracheophyta</taxon>
        <taxon>Spermatophyta</taxon>
        <taxon>Magnoliopsida</taxon>
        <taxon>eudicotyledons</taxon>
        <taxon>Gunneridae</taxon>
        <taxon>Pentapetalae</taxon>
        <taxon>rosids</taxon>
        <taxon>fabids</taxon>
        <taxon>Malpighiales</taxon>
        <taxon>Linaceae</taxon>
        <taxon>Linum</taxon>
    </lineage>
</organism>
<accession>A0AAV2CBD2</accession>
<evidence type="ECO:0008006" key="3">
    <source>
        <dbReference type="Google" id="ProtNLM"/>
    </source>
</evidence>
<dbReference type="AlphaFoldDB" id="A0AAV2CBD2"/>